<name>A0ACC3A1W7_9EURO</name>
<sequence length="478" mass="53708">MAQSQSWWEPPQTPPSPSQKPSNLEFKPMASTELPEVKPEDSDLLTRRIHLLGTGSIGTLVAHSLRILPNPPPITILLHRPEMYDDFKAGSRIVRLVNKMTEINDEQTGYDVDVKDNHEGKIYWRHIAHNVGERRTPLNEIKEEELLPSGELYIYTLIVTVKGPSTVAALRSVKHRVDGRTTILLMQNGMGQIDELNSQVFTDPATRPTYMLGIISHGAYMQGPFAVVHAGFGSVALGIHRDTDKYPLPPTDNHINTSNLPEEDRKTMFPSDRDLYSNMSSRYLLRTLTRSTVLTCAAYPYLDLFQLQLEKLVSNCVLNPLTALLDVQNGSMLDNPPLTRVQRLLIAEISLVIRGMPELEGIPNARMRFSATRLEALFRGISQKTARNSSSMREDIRNVKYPEIDYINGYIVRRGEEQGIKCVLNYMIMQLIKAKHHYNTRSDTKSVPYGAGGVEAQELEIDKKGGPVVLEDVSRPSG</sequence>
<proteinExistence type="predicted"/>
<dbReference type="EMBL" id="JAPDRQ010000131">
    <property type="protein sequence ID" value="KAJ9654114.1"/>
    <property type="molecule type" value="Genomic_DNA"/>
</dbReference>
<protein>
    <submittedName>
        <fullName evidence="1">2-dehydropantoate 2-reductase (Ketopantoate reductase) (KPA reductase) (KPR)</fullName>
    </submittedName>
</protein>
<reference evidence="1" key="1">
    <citation type="submission" date="2022-10" db="EMBL/GenBank/DDBJ databases">
        <title>Culturing micro-colonial fungi from biological soil crusts in the Mojave desert and describing Neophaeococcomyces mojavensis, and introducing the new genera and species Taxawa tesnikishii.</title>
        <authorList>
            <person name="Kurbessoian T."/>
            <person name="Stajich J.E."/>
        </authorList>
    </citation>
    <scope>NUCLEOTIDE SEQUENCE</scope>
    <source>
        <strain evidence="1">JES_112</strain>
    </source>
</reference>
<dbReference type="Proteomes" id="UP001172386">
    <property type="component" value="Unassembled WGS sequence"/>
</dbReference>
<keyword evidence="2" id="KW-1185">Reference proteome</keyword>
<evidence type="ECO:0000313" key="2">
    <source>
        <dbReference type="Proteomes" id="UP001172386"/>
    </source>
</evidence>
<evidence type="ECO:0000313" key="1">
    <source>
        <dbReference type="EMBL" id="KAJ9654114.1"/>
    </source>
</evidence>
<comment type="caution">
    <text evidence="1">The sequence shown here is derived from an EMBL/GenBank/DDBJ whole genome shotgun (WGS) entry which is preliminary data.</text>
</comment>
<accession>A0ACC3A1W7</accession>
<organism evidence="1 2">
    <name type="scientific">Neophaeococcomyces mojaviensis</name>
    <dbReference type="NCBI Taxonomy" id="3383035"/>
    <lineage>
        <taxon>Eukaryota</taxon>
        <taxon>Fungi</taxon>
        <taxon>Dikarya</taxon>
        <taxon>Ascomycota</taxon>
        <taxon>Pezizomycotina</taxon>
        <taxon>Eurotiomycetes</taxon>
        <taxon>Chaetothyriomycetidae</taxon>
        <taxon>Chaetothyriales</taxon>
        <taxon>Chaetothyriales incertae sedis</taxon>
        <taxon>Neophaeococcomyces</taxon>
    </lineage>
</organism>
<gene>
    <name evidence="1" type="primary">PAN5</name>
    <name evidence="1" type="ORF">H2198_006794</name>
</gene>